<dbReference type="InterPro" id="IPR008554">
    <property type="entry name" value="Glutaredoxin-like"/>
</dbReference>
<protein>
    <submittedName>
        <fullName evidence="1">Glutaredoxin family protein</fullName>
    </submittedName>
</protein>
<evidence type="ECO:0000313" key="2">
    <source>
        <dbReference type="Proteomes" id="UP001500575"/>
    </source>
</evidence>
<reference evidence="1 2" key="1">
    <citation type="journal article" date="2019" name="Int. J. Syst. Evol. Microbiol.">
        <title>The Global Catalogue of Microorganisms (GCM) 10K type strain sequencing project: providing services to taxonomists for standard genome sequencing and annotation.</title>
        <authorList>
            <consortium name="The Broad Institute Genomics Platform"/>
            <consortium name="The Broad Institute Genome Sequencing Center for Infectious Disease"/>
            <person name="Wu L."/>
            <person name="Ma J."/>
        </authorList>
    </citation>
    <scope>NUCLEOTIDE SEQUENCE [LARGE SCALE GENOMIC DNA]</scope>
    <source>
        <strain evidence="1 2">JCM 16021</strain>
    </source>
</reference>
<gene>
    <name evidence="1" type="ORF">GCM10009843_34810</name>
</gene>
<comment type="caution">
    <text evidence="1">The sequence shown here is derived from an EMBL/GenBank/DDBJ whole genome shotgun (WGS) entry which is preliminary data.</text>
</comment>
<organism evidence="1 2">
    <name type="scientific">Nocardioides bigeumensis</name>
    <dbReference type="NCBI Taxonomy" id="433657"/>
    <lineage>
        <taxon>Bacteria</taxon>
        <taxon>Bacillati</taxon>
        <taxon>Actinomycetota</taxon>
        <taxon>Actinomycetes</taxon>
        <taxon>Propionibacteriales</taxon>
        <taxon>Nocardioidaceae</taxon>
        <taxon>Nocardioides</taxon>
    </lineage>
</organism>
<dbReference type="SUPFAM" id="SSF52833">
    <property type="entry name" value="Thioredoxin-like"/>
    <property type="match status" value="1"/>
</dbReference>
<dbReference type="Pfam" id="PF05768">
    <property type="entry name" value="Glrx-like"/>
    <property type="match status" value="1"/>
</dbReference>
<proteinExistence type="predicted"/>
<evidence type="ECO:0000313" key="1">
    <source>
        <dbReference type="EMBL" id="GAA2131343.1"/>
    </source>
</evidence>
<dbReference type="Gene3D" id="3.40.30.10">
    <property type="entry name" value="Glutaredoxin"/>
    <property type="match status" value="1"/>
</dbReference>
<dbReference type="RefSeq" id="WP_344305088.1">
    <property type="nucleotide sequence ID" value="NZ_BAAAQQ010000013.1"/>
</dbReference>
<dbReference type="EMBL" id="BAAAQQ010000013">
    <property type="protein sequence ID" value="GAA2131343.1"/>
    <property type="molecule type" value="Genomic_DNA"/>
</dbReference>
<dbReference type="InterPro" id="IPR036249">
    <property type="entry name" value="Thioredoxin-like_sf"/>
</dbReference>
<keyword evidence="2" id="KW-1185">Reference proteome</keyword>
<dbReference type="Proteomes" id="UP001500575">
    <property type="component" value="Unassembled WGS sequence"/>
</dbReference>
<sequence>MSAAGKAARVRLVGREGCHLCDAAREVIARVCADLGESYDEVSVDEDDELLAAYADEIPVTFVDGRRHDFWRVDEARLRAALGGGATRG</sequence>
<name>A0ABN2YRV9_9ACTN</name>
<accession>A0ABN2YRV9</accession>